<dbReference type="GO" id="GO:0008270">
    <property type="term" value="F:zinc ion binding"/>
    <property type="evidence" value="ECO:0007669"/>
    <property type="project" value="UniProtKB-KW"/>
</dbReference>
<keyword evidence="1" id="KW-0863">Zinc-finger</keyword>
<feature type="coiled-coil region" evidence="2">
    <location>
        <begin position="53"/>
        <end position="115"/>
    </location>
</feature>
<evidence type="ECO:0000256" key="3">
    <source>
        <dbReference type="SAM" id="MobiDB-lite"/>
    </source>
</evidence>
<evidence type="ECO:0000259" key="4">
    <source>
        <dbReference type="PROSITE" id="PS50158"/>
    </source>
</evidence>
<evidence type="ECO:0000313" key="6">
    <source>
        <dbReference type="Proteomes" id="UP000694050"/>
    </source>
</evidence>
<accession>A0A8J5NH88</accession>
<dbReference type="GO" id="GO:0003676">
    <property type="term" value="F:nucleic acid binding"/>
    <property type="evidence" value="ECO:0007669"/>
    <property type="project" value="InterPro"/>
</dbReference>
<feature type="region of interest" description="Disordered" evidence="3">
    <location>
        <begin position="146"/>
        <end position="173"/>
    </location>
</feature>
<evidence type="ECO:0000313" key="5">
    <source>
        <dbReference type="EMBL" id="KAG7403392.1"/>
    </source>
</evidence>
<feature type="compositionally biased region" description="Low complexity" evidence="3">
    <location>
        <begin position="301"/>
        <end position="314"/>
    </location>
</feature>
<dbReference type="SMART" id="SM00343">
    <property type="entry name" value="ZnF_C2HC"/>
    <property type="match status" value="1"/>
</dbReference>
<feature type="compositionally biased region" description="Polar residues" evidence="3">
    <location>
        <begin position="201"/>
        <end position="214"/>
    </location>
</feature>
<dbReference type="AlphaFoldDB" id="A0A8J5NH88"/>
<keyword evidence="2" id="KW-0175">Coiled coil</keyword>
<organism evidence="5 6">
    <name type="scientific">Fusarium oxysporum f. sp. rapae</name>
    <dbReference type="NCBI Taxonomy" id="485398"/>
    <lineage>
        <taxon>Eukaryota</taxon>
        <taxon>Fungi</taxon>
        <taxon>Dikarya</taxon>
        <taxon>Ascomycota</taxon>
        <taxon>Pezizomycotina</taxon>
        <taxon>Sordariomycetes</taxon>
        <taxon>Hypocreomycetidae</taxon>
        <taxon>Hypocreales</taxon>
        <taxon>Nectriaceae</taxon>
        <taxon>Fusarium</taxon>
        <taxon>Fusarium oxysporum species complex</taxon>
    </lineage>
</organism>
<comment type="caution">
    <text evidence="5">The sequence shown here is derived from an EMBL/GenBank/DDBJ whole genome shotgun (WGS) entry which is preliminary data.</text>
</comment>
<evidence type="ECO:0000256" key="2">
    <source>
        <dbReference type="SAM" id="Coils"/>
    </source>
</evidence>
<keyword evidence="1" id="KW-0862">Zinc</keyword>
<reference evidence="5" key="1">
    <citation type="submission" date="2021-04" db="EMBL/GenBank/DDBJ databases">
        <title>First draft genome resource for Brassicaceae pathogens Fusarium oxysporum f. sp. raphani and Fusarium oxysporum f. sp. rapae.</title>
        <authorList>
            <person name="Asai S."/>
        </authorList>
    </citation>
    <scope>NUCLEOTIDE SEQUENCE</scope>
    <source>
        <strain evidence="5">Tf1208</strain>
    </source>
</reference>
<dbReference type="InterPro" id="IPR001878">
    <property type="entry name" value="Znf_CCHC"/>
</dbReference>
<keyword evidence="1" id="KW-0479">Metal-binding</keyword>
<feature type="region of interest" description="Disordered" evidence="3">
    <location>
        <begin position="191"/>
        <end position="253"/>
    </location>
</feature>
<protein>
    <recommendedName>
        <fullName evidence="4">CCHC-type domain-containing protein</fullName>
    </recommendedName>
</protein>
<gene>
    <name evidence="5" type="ORF">Forpe1208_v016372</name>
</gene>
<sequence length="325" mass="37189">MPTHPIPPAIPGNRAEYEAQYAKDPDRWYQYLSEAYAWMAAQEEGQTATDRKLIELQVQVEAQQEEILNLQNMIQTMQVEKSAAMMQKSWIEDRLDKKEKELEIAQGKAYKAQEEARQAVAARLPTVATLTPVTSDPDAKARIAETMETPSPPATQSAASAQLSERIPDPDNYHTLVSHFRGLDIRLQEHRERTRPYISRKPTTTAYVRPVQTTRQERKSPSPRRGRSPPERAQPSGDPMDLSNQRRYQRPSYRRENNQCFRCGSSTHYIRDCPEPDTRPAKFRHAAITYSLRHPSRQESPKSPISSRSDSRNSQIYQENGASLS</sequence>
<proteinExistence type="predicted"/>
<feature type="domain" description="CCHC-type" evidence="4">
    <location>
        <begin position="260"/>
        <end position="275"/>
    </location>
</feature>
<feature type="region of interest" description="Disordered" evidence="3">
    <location>
        <begin position="289"/>
        <end position="325"/>
    </location>
</feature>
<dbReference type="Proteomes" id="UP000694050">
    <property type="component" value="Unassembled WGS sequence"/>
</dbReference>
<dbReference type="PROSITE" id="PS50158">
    <property type="entry name" value="ZF_CCHC"/>
    <property type="match status" value="1"/>
</dbReference>
<name>A0A8J5NH88_FUSOX</name>
<feature type="compositionally biased region" description="Polar residues" evidence="3">
    <location>
        <begin position="315"/>
        <end position="325"/>
    </location>
</feature>
<dbReference type="EMBL" id="JAELUQ010000015">
    <property type="protein sequence ID" value="KAG7403392.1"/>
    <property type="molecule type" value="Genomic_DNA"/>
</dbReference>
<evidence type="ECO:0000256" key="1">
    <source>
        <dbReference type="PROSITE-ProRule" id="PRU00047"/>
    </source>
</evidence>